<dbReference type="CDD" id="cd16279">
    <property type="entry name" value="metallo-hydrolase-like_MBL-fold"/>
    <property type="match status" value="1"/>
</dbReference>
<dbReference type="PANTHER" id="PTHR42663:SF6">
    <property type="entry name" value="HYDROLASE C777.06C-RELATED"/>
    <property type="match status" value="1"/>
</dbReference>
<dbReference type="InterPro" id="IPR001279">
    <property type="entry name" value="Metallo-B-lactamas"/>
</dbReference>
<feature type="domain" description="Metallo-beta-lactamase" evidence="1">
    <location>
        <begin position="47"/>
        <end position="224"/>
    </location>
</feature>
<dbReference type="GO" id="GO:0016787">
    <property type="term" value="F:hydrolase activity"/>
    <property type="evidence" value="ECO:0007669"/>
    <property type="project" value="UniProtKB-KW"/>
</dbReference>
<protein>
    <submittedName>
        <fullName evidence="2">MBL fold metallo-hydrolase</fullName>
    </submittedName>
</protein>
<dbReference type="AlphaFoldDB" id="A0A2Z4ILY5"/>
<dbReference type="Gene3D" id="3.60.15.10">
    <property type="entry name" value="Ribonuclease Z/Hydroxyacylglutathione hydrolase-like"/>
    <property type="match status" value="1"/>
</dbReference>
<dbReference type="Pfam" id="PF12706">
    <property type="entry name" value="Lactamase_B_2"/>
    <property type="match status" value="1"/>
</dbReference>
<dbReference type="PANTHER" id="PTHR42663">
    <property type="entry name" value="HYDROLASE C777.06C-RELATED-RELATED"/>
    <property type="match status" value="1"/>
</dbReference>
<dbReference type="Proteomes" id="UP000248688">
    <property type="component" value="Chromosome"/>
</dbReference>
<accession>A0A2Z4ILY5</accession>
<dbReference type="KEGG" id="est:DN752_17215"/>
<organism evidence="2 3">
    <name type="scientific">Echinicola strongylocentroti</name>
    <dbReference type="NCBI Taxonomy" id="1795355"/>
    <lineage>
        <taxon>Bacteria</taxon>
        <taxon>Pseudomonadati</taxon>
        <taxon>Bacteroidota</taxon>
        <taxon>Cytophagia</taxon>
        <taxon>Cytophagales</taxon>
        <taxon>Cyclobacteriaceae</taxon>
        <taxon>Echinicola</taxon>
    </lineage>
</organism>
<evidence type="ECO:0000259" key="1">
    <source>
        <dbReference type="Pfam" id="PF12706"/>
    </source>
</evidence>
<keyword evidence="3" id="KW-1185">Reference proteome</keyword>
<dbReference type="OrthoDB" id="9781189at2"/>
<gene>
    <name evidence="2" type="ORF">DN752_17215</name>
</gene>
<evidence type="ECO:0000313" key="3">
    <source>
        <dbReference type="Proteomes" id="UP000248688"/>
    </source>
</evidence>
<sequence length="253" mass="28801">MKVTFLGTGTSQGIPVIGCKCETCSSVDFRDKRLRSSIHLKVDNNSFVIDTGPDFRAQMLREGICELDAIIYTHEHKDHTAGMDDIRPFNFMQMKDMPLYGTTAVLDQLQREFSYVFAPKKYPGVPQVVTNEISNEPFEVLGTTFTPILVMHYKLPVFGYRIKDFTYITDAKYIDKKELEKVKGTKTLVLNALQIKEHLSHLTLSEALELIDIIKPEKAYLTHISHKLGSHQKVEEQLPENVFLAYDGLTISL</sequence>
<dbReference type="InterPro" id="IPR036866">
    <property type="entry name" value="RibonucZ/Hydroxyglut_hydro"/>
</dbReference>
<reference evidence="2 3" key="1">
    <citation type="submission" date="2018-06" db="EMBL/GenBank/DDBJ databases">
        <title>Echinicola strongylocentroti sp. nov., isolated from a sea urchin Strongylocentrotus intermedius.</title>
        <authorList>
            <person name="Bae S.S."/>
        </authorList>
    </citation>
    <scope>NUCLEOTIDE SEQUENCE [LARGE SCALE GENOMIC DNA]</scope>
    <source>
        <strain evidence="2 3">MEBiC08714</strain>
    </source>
</reference>
<evidence type="ECO:0000313" key="2">
    <source>
        <dbReference type="EMBL" id="AWW31729.1"/>
    </source>
</evidence>
<dbReference type="RefSeq" id="WP_112785103.1">
    <property type="nucleotide sequence ID" value="NZ_CP030041.1"/>
</dbReference>
<keyword evidence="2" id="KW-0378">Hydrolase</keyword>
<dbReference type="EMBL" id="CP030041">
    <property type="protein sequence ID" value="AWW31729.1"/>
    <property type="molecule type" value="Genomic_DNA"/>
</dbReference>
<name>A0A2Z4ILY5_9BACT</name>
<dbReference type="SUPFAM" id="SSF56281">
    <property type="entry name" value="Metallo-hydrolase/oxidoreductase"/>
    <property type="match status" value="1"/>
</dbReference>
<proteinExistence type="predicted"/>